<dbReference type="SMART" id="SM00306">
    <property type="entry name" value="HintN"/>
    <property type="match status" value="1"/>
</dbReference>
<dbReference type="RefSeq" id="WP_097321702.1">
    <property type="nucleotide sequence ID" value="NZ_OBDY01000008.1"/>
</dbReference>
<dbReference type="InterPro" id="IPR003587">
    <property type="entry name" value="Hint_dom_N"/>
</dbReference>
<dbReference type="SUPFAM" id="SSF51294">
    <property type="entry name" value="Hedgehog/intein (Hint) domain"/>
    <property type="match status" value="1"/>
</dbReference>
<gene>
    <name evidence="3" type="ORF">SAMN05421748_108166</name>
</gene>
<dbReference type="Proteomes" id="UP000219612">
    <property type="component" value="Unassembled WGS sequence"/>
</dbReference>
<dbReference type="PANTHER" id="PTHR32305">
    <property type="match status" value="1"/>
</dbReference>
<sequence length="2347" mass="250139">MLPKNKWAPRLVARWRRLAVVGMVAVAGPALIGLTPVAAAADPKKPDFPEPQKIERVELGKSKVQRRDVPKKTYAKFDASTNAALPAAQDTTVKLTGRAKVRAGSSPVSVSSAAATQVRVTTADQKAARAAGVNGLMFTLRDAAGPVDVTVDPSTFRNAYGGNYASRLRLVQLPACALTTPQLEQCRTQTPLAAAKAGELSATVASGSMVLAAAAGASGATGDYKATSLSPGGSWSTSGNTGSFVYNYAIATPPAIGGEAPAVSLSYSSGSQDSRTSGTNNQSSWVGDGWSTPESYIERTYKSCDDIDGSGAPEGSGDACWAGEILTLSLNGSSTPIVYDDKTKTFRSAHDAATTKIDRLTNTTNYTKNNEYFRVVENGVQYYFGLNRLPGWTAGQDETKSVQRQPIYKAHGGVADCPDGSFAATSCTLGYRFNLDYVVDRNGNARAYYYDQELGHYGANMKDTPVEYVRGSTLQRIDYGLRPTTIFAANPPAQVVFTTAERCIVGEPAGNNCDQFTVSHPEYWPDVPIDLSCGSTGTCTNHAPSFWSRKRLTAIVSQALVGGAMKQMDRYDLNQTFPTGGDHAPTLWLESIKHTGVDRQGGAAADADGGTVTFYPKQLRNRVGTLPGLEALYFNRVGTIVSETGAETIVTYSTPNCAGVPASDLNDDKDTAAQAYAASNKTGCFPVYWTPEAQPRPLIDWFYTHPVTAVETIDNYNHYQDGTQPKTLTQYSYGGDIGWRYDDNEVVKKENRTWGQFRGYSEVEVTTGNTSVFHYTNKNQVYDQKTKSKNYYFLGMKGDRTPSGGTRLVPDLTSTDGTISAPDSPEFAGQVFEAVTYTGLNGTPDSSTVTVPKAIGPTATRARDGLPALEAYMVGTSRKVARQKVSYGWRKTESLTFFNTTLGQSTTGMPVQTADRGEVGAAGNVSKCGFIRYLDGSVALPGGGTAPFVVPAEAITTTQDCAAAGATPSGTLLSDVRTSYDGKAFAYNGDGQTSPARPTAGNPTLLQTASATSGVKVSAWLDSTATTYDSYGRTRTTTQTPKSDGLAQTVYTKYSPDSGALPTKVTTITQAAADFDCSTATESSTNCHVGTLTNNPLRQLPITSIGIDGALTSSEYDALGRMTKAWLPNKSKAAGAPANQMFEYRLRSDGPNVVTTKTLADSDAVNAPTTYVVNKVLHDAMLRPLETQTTGENGSTVVSDVQYDSHGRTVITNNAYAVSGNPGDTLVSDRLSQVTIPSTTVTDHDGMGRVTQTTTEHNGVETWHTRNAYTGDKVTTIPPTGGIATTSITNARGQLTELQQHTTAPTLSGSLTGGFTASGGTANSITYAYTAAGKQSTITGPDKSVWTYTYDLLGRQTRKTDPDTGISAAGYDDANNTTWTKDARGVQINYTYDLLGRKLTATKDSTDFELASWTYDTLRLGKPTSSTRNVPDVVGGYTVEVTGYSTLGNPLGQTVTLPSAEKPLPVSYTTKFAYTPNTELLAQQTDPAVGGLPEETIDYSHNLLGAPTKTTGIGSYIAGTIYTDFGQPSKVTLGPSSNQAEVLYSYDEFTLRRTGRQVSRVQGIGPLVDETNYSYDDAGNPLSVTNKQSESGNVVTDTQCYRYDSLARLADAWTASGACPAETVAKPAAGGVATGAGSYWQSFTYDAIGSRTQLLDHATGSGTSDVTTKYTLGCSANCNRTGTQPHTLTATSLNADPTTLVYDVAGNLLSRTATSGKNQTLKWDDEGRLAEVTTNSGTTKYLYDADGNQLIRRDPGRTSLFAGDTEVVINTAADPVVSLGAVRTYSHGGGGGAVAIRSTLPGGGTHYMISDTHDSATLSMDTTTQAISRQQFKPYGEDRASANTTGWPDMTRGYLGAPKNLDTGYTDTGARKYDPVLGRFISPDPLLVTTDPAQLGGYTYAGDNPITHADPSGLRVDGNVPGCERNNGGTCGTPLDKRPVQKDDPYEKDAVPVSGTGNYGEVSVGGVTVTANEVEDPWKFGLMVNEQYHKWVNDTGVQPGGTDEMKLLLLMVQVCKQGTFCEQWYTNELSGMHAETVTWYNGCQGKCFEKYKFTVSWIQGMIMDAAGPSMRLGKGRRSGGAHADGGEAPGFGVGVCKIGDPNSFSPDTRVLMADGSTKAIAEVKVGDKVLATDTETGRTGPQAVTALHVNIDTDLADLTVAAGDQKAVINTTRDHPFWNPERGEWVNPLVMAPGDDLATMAPLTAPEVNAVRLFTGQRAMYNLTVASIHTYYVLAGSAPVLVHNACAKPVWAHHIPTPAEAQEIIQNAERGSSAARKSDPYHSAPIWMQDQIAEHGTVWRQNGRDRKNPDTVMHVTVPGEVNGRSGNFHWIVDPRGTLIHEQFEPSR</sequence>
<dbReference type="InterPro" id="IPR022385">
    <property type="entry name" value="Rhs_assc_core"/>
</dbReference>
<dbReference type="CDD" id="cd00081">
    <property type="entry name" value="Hint"/>
    <property type="match status" value="1"/>
</dbReference>
<dbReference type="Gene3D" id="2.180.10.10">
    <property type="entry name" value="RHS repeat-associated core"/>
    <property type="match status" value="1"/>
</dbReference>
<keyword evidence="4" id="KW-1185">Reference proteome</keyword>
<dbReference type="InterPro" id="IPR031325">
    <property type="entry name" value="RHS_repeat"/>
</dbReference>
<dbReference type="OrthoDB" id="291011at2"/>
<feature type="compositionally biased region" description="Polar residues" evidence="1">
    <location>
        <begin position="265"/>
        <end position="285"/>
    </location>
</feature>
<dbReference type="InterPro" id="IPR050708">
    <property type="entry name" value="T6SS_VgrG/RHS"/>
</dbReference>
<dbReference type="InterPro" id="IPR036844">
    <property type="entry name" value="Hint_dom_sf"/>
</dbReference>
<dbReference type="NCBIfam" id="TIGR03696">
    <property type="entry name" value="Rhs_assc_core"/>
    <property type="match status" value="1"/>
</dbReference>
<feature type="compositionally biased region" description="Basic and acidic residues" evidence="1">
    <location>
        <begin position="1935"/>
        <end position="1950"/>
    </location>
</feature>
<evidence type="ECO:0000259" key="2">
    <source>
        <dbReference type="SMART" id="SM00306"/>
    </source>
</evidence>
<protein>
    <submittedName>
        <fullName evidence="3">Intein N-terminal splicing region/RHS repeat-associated core domain-containing protein</fullName>
    </submittedName>
</protein>
<reference evidence="3 4" key="1">
    <citation type="submission" date="2017-09" db="EMBL/GenBank/DDBJ databases">
        <authorList>
            <person name="Ehlers B."/>
            <person name="Leendertz F.H."/>
        </authorList>
    </citation>
    <scope>NUCLEOTIDE SEQUENCE [LARGE SCALE GENOMIC DNA]</scope>
    <source>
        <strain evidence="3 4">CGMCC 4.6857</strain>
    </source>
</reference>
<feature type="region of interest" description="Disordered" evidence="1">
    <location>
        <begin position="264"/>
        <end position="290"/>
    </location>
</feature>
<dbReference type="Gene3D" id="2.170.16.10">
    <property type="entry name" value="Hedgehog/Intein (Hint) domain"/>
    <property type="match status" value="1"/>
</dbReference>
<accession>A0A285IHZ2</accession>
<evidence type="ECO:0000313" key="3">
    <source>
        <dbReference type="EMBL" id="SNY47574.1"/>
    </source>
</evidence>
<dbReference type="InterPro" id="IPR006530">
    <property type="entry name" value="YD"/>
</dbReference>
<dbReference type="NCBIfam" id="TIGR01643">
    <property type="entry name" value="YD_repeat_2x"/>
    <property type="match status" value="2"/>
</dbReference>
<dbReference type="Pfam" id="PF07591">
    <property type="entry name" value="PT-HINT"/>
    <property type="match status" value="1"/>
</dbReference>
<dbReference type="PANTHER" id="PTHR32305:SF17">
    <property type="entry name" value="TRNA NUCLEASE WAPA"/>
    <property type="match status" value="1"/>
</dbReference>
<evidence type="ECO:0000256" key="1">
    <source>
        <dbReference type="SAM" id="MobiDB-lite"/>
    </source>
</evidence>
<dbReference type="EMBL" id="OBDY01000008">
    <property type="protein sequence ID" value="SNY47574.1"/>
    <property type="molecule type" value="Genomic_DNA"/>
</dbReference>
<feature type="region of interest" description="Disordered" evidence="1">
    <location>
        <begin position="1925"/>
        <end position="1954"/>
    </location>
</feature>
<feature type="domain" description="Hint" evidence="2">
    <location>
        <begin position="2101"/>
        <end position="2201"/>
    </location>
</feature>
<evidence type="ECO:0000313" key="4">
    <source>
        <dbReference type="Proteomes" id="UP000219612"/>
    </source>
</evidence>
<dbReference type="Pfam" id="PF05593">
    <property type="entry name" value="RHS_repeat"/>
    <property type="match status" value="1"/>
</dbReference>
<organism evidence="3 4">
    <name type="scientific">Paractinoplanes atraurantiacus</name>
    <dbReference type="NCBI Taxonomy" id="1036182"/>
    <lineage>
        <taxon>Bacteria</taxon>
        <taxon>Bacillati</taxon>
        <taxon>Actinomycetota</taxon>
        <taxon>Actinomycetes</taxon>
        <taxon>Micromonosporales</taxon>
        <taxon>Micromonosporaceae</taxon>
        <taxon>Paractinoplanes</taxon>
    </lineage>
</organism>
<proteinExistence type="predicted"/>
<name>A0A285IHZ2_9ACTN</name>